<dbReference type="SUPFAM" id="SSF47188">
    <property type="entry name" value="Hemerythrin-like"/>
    <property type="match status" value="1"/>
</dbReference>
<evidence type="ECO:0000256" key="3">
    <source>
        <dbReference type="ARBA" id="ARBA00023004"/>
    </source>
</evidence>
<dbReference type="Proteomes" id="UP001199644">
    <property type="component" value="Unassembled WGS sequence"/>
</dbReference>
<evidence type="ECO:0000313" key="5">
    <source>
        <dbReference type="Proteomes" id="UP001199644"/>
    </source>
</evidence>
<gene>
    <name evidence="4" type="ORF">LZC39_10660</name>
</gene>
<keyword evidence="2" id="KW-0479">Metal-binding</keyword>
<comment type="similarity">
    <text evidence="1">Belongs to the hemerythrin family.</text>
</comment>
<organism evidence="4 5">
    <name type="scientific">Campylobacter jejuni</name>
    <dbReference type="NCBI Taxonomy" id="197"/>
    <lineage>
        <taxon>Bacteria</taxon>
        <taxon>Pseudomonadati</taxon>
        <taxon>Campylobacterota</taxon>
        <taxon>Epsilonproteobacteria</taxon>
        <taxon>Campylobacterales</taxon>
        <taxon>Campylobacteraceae</taxon>
        <taxon>Campylobacter</taxon>
    </lineage>
</organism>
<sequence>MDKLIPAWDEKYSINDEKIDAQHQKLFELAAKIENAVYKFVQRDELKEILTE</sequence>
<accession>A0AAW5EIK9</accession>
<dbReference type="Gene3D" id="1.20.120.50">
    <property type="entry name" value="Hemerythrin-like"/>
    <property type="match status" value="1"/>
</dbReference>
<proteinExistence type="inferred from homology"/>
<feature type="non-terminal residue" evidence="4">
    <location>
        <position position="52"/>
    </location>
</feature>
<evidence type="ECO:0000313" key="4">
    <source>
        <dbReference type="EMBL" id="MCH3852553.1"/>
    </source>
</evidence>
<comment type="caution">
    <text evidence="4">The sequence shown here is derived from an EMBL/GenBank/DDBJ whole genome shotgun (WGS) entry which is preliminary data.</text>
</comment>
<name>A0AAW5EIK9_CAMJU</name>
<dbReference type="AlphaFoldDB" id="A0AAW5EIK9"/>
<protein>
    <submittedName>
        <fullName evidence="4">Hemerythrin family non-heme iron protein</fullName>
    </submittedName>
</protein>
<evidence type="ECO:0000256" key="2">
    <source>
        <dbReference type="ARBA" id="ARBA00022723"/>
    </source>
</evidence>
<reference evidence="4" key="1">
    <citation type="submission" date="2021-12" db="EMBL/GenBank/DDBJ databases">
        <title>Prevalence of phenicol resistance gene fexA in Campylobacter isolated from poultry supply chain.</title>
        <authorList>
            <person name="Tang B."/>
            <person name="Zheng X."/>
            <person name="Lin J."/>
            <person name="Lin R."/>
            <person name="Yang H."/>
            <person name="Shen Z."/>
            <person name="Xia F."/>
        </authorList>
    </citation>
    <scope>NUCLEOTIDE SEQUENCE</scope>
    <source>
        <strain evidence="4">CJHN2011004</strain>
    </source>
</reference>
<dbReference type="InterPro" id="IPR035938">
    <property type="entry name" value="Hemerythrin-like_sf"/>
</dbReference>
<dbReference type="GO" id="GO:0046872">
    <property type="term" value="F:metal ion binding"/>
    <property type="evidence" value="ECO:0007669"/>
    <property type="project" value="UniProtKB-KW"/>
</dbReference>
<keyword evidence="3" id="KW-0408">Iron</keyword>
<dbReference type="EMBL" id="JAJUOL010000193">
    <property type="protein sequence ID" value="MCH3852553.1"/>
    <property type="molecule type" value="Genomic_DNA"/>
</dbReference>
<evidence type="ECO:0000256" key="1">
    <source>
        <dbReference type="ARBA" id="ARBA00010587"/>
    </source>
</evidence>